<dbReference type="OrthoDB" id="7066556at2"/>
<dbReference type="PROSITE" id="PS00893">
    <property type="entry name" value="NUDIX_BOX"/>
    <property type="match status" value="1"/>
</dbReference>
<dbReference type="InterPro" id="IPR015797">
    <property type="entry name" value="NUDIX_hydrolase-like_dom_sf"/>
</dbReference>
<dbReference type="Gene3D" id="3.90.79.10">
    <property type="entry name" value="Nucleoside Triphosphate Pyrophosphohydrolase"/>
    <property type="match status" value="1"/>
</dbReference>
<gene>
    <name evidence="4" type="ORF">BDD21_0638</name>
</gene>
<sequence length="193" mass="21675">MPVDAAEMMPGPGVDDAVRSGPPFEEAPRVALDVESDDQTLEPLPMLEETRKRAQSVLVVICTRGGEFLLLKRTRPAGFWQSVTGSLALGESPRHAAAREVFEETGLRVGGALIDLRHSNLFPIIQAWRKRYAPNVCFNREYWFALVLETRRFIRLDPREHTEYRWLPAHPALALATSRTNRDAIRGLAGISM</sequence>
<dbReference type="InterPro" id="IPR020084">
    <property type="entry name" value="NUDIX_hydrolase_CS"/>
</dbReference>
<accession>A0A495V3Z3</accession>
<dbReference type="NCBIfam" id="NF006961">
    <property type="entry name" value="PRK09438.1"/>
    <property type="match status" value="1"/>
</dbReference>
<dbReference type="PROSITE" id="PS51462">
    <property type="entry name" value="NUDIX"/>
    <property type="match status" value="1"/>
</dbReference>
<dbReference type="Pfam" id="PF00293">
    <property type="entry name" value="NUDIX"/>
    <property type="match status" value="1"/>
</dbReference>
<comment type="cofactor">
    <cofactor evidence="1">
        <name>Mg(2+)</name>
        <dbReference type="ChEBI" id="CHEBI:18420"/>
    </cofactor>
</comment>
<keyword evidence="2 4" id="KW-0378">Hydrolase</keyword>
<evidence type="ECO:0000259" key="3">
    <source>
        <dbReference type="PROSITE" id="PS51462"/>
    </source>
</evidence>
<dbReference type="PANTHER" id="PTHR43736:SF1">
    <property type="entry name" value="DIHYDRONEOPTERIN TRIPHOSPHATE DIPHOSPHATASE"/>
    <property type="match status" value="1"/>
</dbReference>
<dbReference type="InterPro" id="IPR000086">
    <property type="entry name" value="NUDIX_hydrolase_dom"/>
</dbReference>
<feature type="domain" description="Nudix hydrolase" evidence="3">
    <location>
        <begin position="52"/>
        <end position="189"/>
    </location>
</feature>
<dbReference type="GO" id="GO:0016787">
    <property type="term" value="F:hydrolase activity"/>
    <property type="evidence" value="ECO:0007669"/>
    <property type="project" value="UniProtKB-KW"/>
</dbReference>
<dbReference type="PANTHER" id="PTHR43736">
    <property type="entry name" value="ADP-RIBOSE PYROPHOSPHATASE"/>
    <property type="match status" value="1"/>
</dbReference>
<dbReference type="SUPFAM" id="SSF55811">
    <property type="entry name" value="Nudix"/>
    <property type="match status" value="1"/>
</dbReference>
<reference evidence="4 5" key="1">
    <citation type="submission" date="2018-10" db="EMBL/GenBank/DDBJ databases">
        <title>Genomic Encyclopedia of Archaeal and Bacterial Type Strains, Phase II (KMG-II): from individual species to whole genera.</title>
        <authorList>
            <person name="Goeker M."/>
        </authorList>
    </citation>
    <scope>NUCLEOTIDE SEQUENCE [LARGE SCALE GENOMIC DNA]</scope>
    <source>
        <strain evidence="4 5">DSM 235</strain>
    </source>
</reference>
<organism evidence="4 5">
    <name type="scientific">Thiocapsa rosea</name>
    <dbReference type="NCBI Taxonomy" id="69360"/>
    <lineage>
        <taxon>Bacteria</taxon>
        <taxon>Pseudomonadati</taxon>
        <taxon>Pseudomonadota</taxon>
        <taxon>Gammaproteobacteria</taxon>
        <taxon>Chromatiales</taxon>
        <taxon>Chromatiaceae</taxon>
        <taxon>Thiocapsa</taxon>
    </lineage>
</organism>
<proteinExistence type="predicted"/>
<dbReference type="EMBL" id="RBXL01000001">
    <property type="protein sequence ID" value="RKT43313.1"/>
    <property type="molecule type" value="Genomic_DNA"/>
</dbReference>
<keyword evidence="5" id="KW-1185">Reference proteome</keyword>
<dbReference type="Proteomes" id="UP000274556">
    <property type="component" value="Unassembled WGS sequence"/>
</dbReference>
<name>A0A495V3Z3_9GAMM</name>
<dbReference type="AlphaFoldDB" id="A0A495V3Z3"/>
<evidence type="ECO:0000256" key="1">
    <source>
        <dbReference type="ARBA" id="ARBA00001946"/>
    </source>
</evidence>
<evidence type="ECO:0000313" key="5">
    <source>
        <dbReference type="Proteomes" id="UP000274556"/>
    </source>
</evidence>
<evidence type="ECO:0000313" key="4">
    <source>
        <dbReference type="EMBL" id="RKT43313.1"/>
    </source>
</evidence>
<dbReference type="CDD" id="cd04664">
    <property type="entry name" value="NUDIX_DHNTPase_like"/>
    <property type="match status" value="1"/>
</dbReference>
<comment type="caution">
    <text evidence="4">The sequence shown here is derived from an EMBL/GenBank/DDBJ whole genome shotgun (WGS) entry which is preliminary data.</text>
</comment>
<evidence type="ECO:0000256" key="2">
    <source>
        <dbReference type="ARBA" id="ARBA00022801"/>
    </source>
</evidence>
<protein>
    <submittedName>
        <fullName evidence="4">dATP pyrophosphohydrolase</fullName>
    </submittedName>
</protein>